<dbReference type="AlphaFoldDB" id="A0A8X7W325"/>
<keyword evidence="3" id="KW-1185">Reference proteome</keyword>
<comment type="caution">
    <text evidence="2">The sequence shown here is derived from an EMBL/GenBank/DDBJ whole genome shotgun (WGS) entry which is preliminary data.</text>
</comment>
<gene>
    <name evidence="2" type="ORF">Bca52824_016087</name>
</gene>
<dbReference type="Proteomes" id="UP000886595">
    <property type="component" value="Unassembled WGS sequence"/>
</dbReference>
<proteinExistence type="predicted"/>
<organism evidence="2 3">
    <name type="scientific">Brassica carinata</name>
    <name type="common">Ethiopian mustard</name>
    <name type="synonym">Abyssinian cabbage</name>
    <dbReference type="NCBI Taxonomy" id="52824"/>
    <lineage>
        <taxon>Eukaryota</taxon>
        <taxon>Viridiplantae</taxon>
        <taxon>Streptophyta</taxon>
        <taxon>Embryophyta</taxon>
        <taxon>Tracheophyta</taxon>
        <taxon>Spermatophyta</taxon>
        <taxon>Magnoliopsida</taxon>
        <taxon>eudicotyledons</taxon>
        <taxon>Gunneridae</taxon>
        <taxon>Pentapetalae</taxon>
        <taxon>rosids</taxon>
        <taxon>malvids</taxon>
        <taxon>Brassicales</taxon>
        <taxon>Brassicaceae</taxon>
        <taxon>Brassiceae</taxon>
        <taxon>Brassica</taxon>
    </lineage>
</organism>
<evidence type="ECO:0000313" key="3">
    <source>
        <dbReference type="Proteomes" id="UP000886595"/>
    </source>
</evidence>
<feature type="compositionally biased region" description="Low complexity" evidence="1">
    <location>
        <begin position="27"/>
        <end position="36"/>
    </location>
</feature>
<dbReference type="EMBL" id="JAAMPC010000003">
    <property type="protein sequence ID" value="KAG2322874.1"/>
    <property type="molecule type" value="Genomic_DNA"/>
</dbReference>
<protein>
    <submittedName>
        <fullName evidence="2">Uncharacterized protein</fullName>
    </submittedName>
</protein>
<reference evidence="2 3" key="1">
    <citation type="submission" date="2020-02" db="EMBL/GenBank/DDBJ databases">
        <authorList>
            <person name="Ma Q."/>
            <person name="Huang Y."/>
            <person name="Song X."/>
            <person name="Pei D."/>
        </authorList>
    </citation>
    <scope>NUCLEOTIDE SEQUENCE [LARGE SCALE GENOMIC DNA]</scope>
    <source>
        <strain evidence="2">Sxm20200214</strain>
        <tissue evidence="2">Leaf</tissue>
    </source>
</reference>
<name>A0A8X7W325_BRACI</name>
<evidence type="ECO:0000313" key="2">
    <source>
        <dbReference type="EMBL" id="KAG2322874.1"/>
    </source>
</evidence>
<accession>A0A8X7W325</accession>
<evidence type="ECO:0000256" key="1">
    <source>
        <dbReference type="SAM" id="MobiDB-lite"/>
    </source>
</evidence>
<sequence length="72" mass="8128">MRKKNLSKTPRTEAKNKPQTPTQLAGETETATTTATLNHGRRVTFDTLPKNSDGGEERQSIDLKNTLRRHRP</sequence>
<feature type="region of interest" description="Disordered" evidence="1">
    <location>
        <begin position="1"/>
        <end position="72"/>
    </location>
</feature>